<reference evidence="2" key="1">
    <citation type="submission" date="2020-09" db="EMBL/GenBank/DDBJ databases">
        <title>Genome-Enabled Discovery of Anthraquinone Biosynthesis in Senna tora.</title>
        <authorList>
            <person name="Kang S.-H."/>
            <person name="Pandey R.P."/>
            <person name="Lee C.-M."/>
            <person name="Sim J.-S."/>
            <person name="Jeong J.-T."/>
            <person name="Choi B.-S."/>
            <person name="Jung M."/>
            <person name="Ginzburg D."/>
            <person name="Zhao K."/>
            <person name="Won S.Y."/>
            <person name="Oh T.-J."/>
            <person name="Yu Y."/>
            <person name="Kim N.-H."/>
            <person name="Lee O.R."/>
            <person name="Lee T.-H."/>
            <person name="Bashyal P."/>
            <person name="Kim T.-S."/>
            <person name="Lee W.-H."/>
            <person name="Kawkins C."/>
            <person name="Kim C.-K."/>
            <person name="Kim J.S."/>
            <person name="Ahn B.O."/>
            <person name="Rhee S.Y."/>
            <person name="Sohng J.K."/>
        </authorList>
    </citation>
    <scope>NUCLEOTIDE SEQUENCE</scope>
    <source>
        <tissue evidence="2">Leaf</tissue>
    </source>
</reference>
<accession>A0A834T5B4</accession>
<dbReference type="Proteomes" id="UP000634136">
    <property type="component" value="Unassembled WGS sequence"/>
</dbReference>
<gene>
    <name evidence="2" type="ORF">G2W53_029365</name>
</gene>
<sequence>MSSPFNMIPQPPDQSEKEVMSSEAPVVIVKAWL</sequence>
<dbReference type="EMBL" id="JAAIUW010000009">
    <property type="protein sequence ID" value="KAF7815396.1"/>
    <property type="molecule type" value="Genomic_DNA"/>
</dbReference>
<name>A0A834T5B4_9FABA</name>
<evidence type="ECO:0000313" key="3">
    <source>
        <dbReference type="Proteomes" id="UP000634136"/>
    </source>
</evidence>
<comment type="caution">
    <text evidence="2">The sequence shown here is derived from an EMBL/GenBank/DDBJ whole genome shotgun (WGS) entry which is preliminary data.</text>
</comment>
<keyword evidence="3" id="KW-1185">Reference proteome</keyword>
<evidence type="ECO:0000313" key="2">
    <source>
        <dbReference type="EMBL" id="KAF7815396.1"/>
    </source>
</evidence>
<dbReference type="AlphaFoldDB" id="A0A834T5B4"/>
<evidence type="ECO:0000256" key="1">
    <source>
        <dbReference type="SAM" id="MobiDB-lite"/>
    </source>
</evidence>
<protein>
    <submittedName>
        <fullName evidence="2">Uncharacterized protein</fullName>
    </submittedName>
</protein>
<organism evidence="2 3">
    <name type="scientific">Senna tora</name>
    <dbReference type="NCBI Taxonomy" id="362788"/>
    <lineage>
        <taxon>Eukaryota</taxon>
        <taxon>Viridiplantae</taxon>
        <taxon>Streptophyta</taxon>
        <taxon>Embryophyta</taxon>
        <taxon>Tracheophyta</taxon>
        <taxon>Spermatophyta</taxon>
        <taxon>Magnoliopsida</taxon>
        <taxon>eudicotyledons</taxon>
        <taxon>Gunneridae</taxon>
        <taxon>Pentapetalae</taxon>
        <taxon>rosids</taxon>
        <taxon>fabids</taxon>
        <taxon>Fabales</taxon>
        <taxon>Fabaceae</taxon>
        <taxon>Caesalpinioideae</taxon>
        <taxon>Cassia clade</taxon>
        <taxon>Senna</taxon>
    </lineage>
</organism>
<proteinExistence type="predicted"/>
<feature type="region of interest" description="Disordered" evidence="1">
    <location>
        <begin position="1"/>
        <end position="22"/>
    </location>
</feature>